<dbReference type="SUPFAM" id="SSF55383">
    <property type="entry name" value="Copper amine oxidase, domain N"/>
    <property type="match status" value="1"/>
</dbReference>
<protein>
    <recommendedName>
        <fullName evidence="1">Copper amine oxidase-like N-terminal domain-containing protein</fullName>
    </recommendedName>
</protein>
<reference evidence="2" key="1">
    <citation type="submission" date="2019-08" db="EMBL/GenBank/DDBJ databases">
        <authorList>
            <person name="Kucharzyk K."/>
            <person name="Murdoch R.W."/>
            <person name="Higgins S."/>
            <person name="Loffler F."/>
        </authorList>
    </citation>
    <scope>NUCLEOTIDE SEQUENCE</scope>
</reference>
<feature type="domain" description="Copper amine oxidase-like N-terminal" evidence="1">
    <location>
        <begin position="44"/>
        <end position="139"/>
    </location>
</feature>
<dbReference type="EMBL" id="VSSQ01000831">
    <property type="protein sequence ID" value="MPM01909.1"/>
    <property type="molecule type" value="Genomic_DNA"/>
</dbReference>
<evidence type="ECO:0000259" key="1">
    <source>
        <dbReference type="Pfam" id="PF07833"/>
    </source>
</evidence>
<organism evidence="2">
    <name type="scientific">bioreactor metagenome</name>
    <dbReference type="NCBI Taxonomy" id="1076179"/>
    <lineage>
        <taxon>unclassified sequences</taxon>
        <taxon>metagenomes</taxon>
        <taxon>ecological metagenomes</taxon>
    </lineage>
</organism>
<proteinExistence type="predicted"/>
<dbReference type="InterPro" id="IPR012854">
    <property type="entry name" value="Cu_amine_oxidase-like_N"/>
</dbReference>
<accession>A0A644WE96</accession>
<evidence type="ECO:0000313" key="2">
    <source>
        <dbReference type="EMBL" id="MPM01909.1"/>
    </source>
</evidence>
<name>A0A644WE96_9ZZZZ</name>
<dbReference type="AlphaFoldDB" id="A0A644WE96"/>
<gene>
    <name evidence="2" type="ORF">SDC9_48149</name>
</gene>
<comment type="caution">
    <text evidence="2">The sequence shown here is derived from an EMBL/GenBank/DDBJ whole genome shotgun (WGS) entry which is preliminary data.</text>
</comment>
<dbReference type="Pfam" id="PF07833">
    <property type="entry name" value="Cu_amine_oxidN1"/>
    <property type="match status" value="1"/>
</dbReference>
<dbReference type="InterPro" id="IPR036582">
    <property type="entry name" value="Mao_N_sf"/>
</dbReference>
<sequence length="340" mass="37312">MKKIFSIILVMVMILSFGTTGASESPIIIHIDNQELSIPEEMGTPFVDKNGRTQVPVRVISEKLGKTVEWEQITTTVIVDNYIKIKVGEFTAEETPEGKIPKGYINMDSNPVILNGRTYVPIRFISEALGYTVEYEKVEGIAYVKIYTGSETNPIEQGADETTVIDGKEYGKNISDYTNEGGTISEDVIGSNTNSILGTRKEGSSLEDDAKLITKALEGTGYVIQNGSLQFPNSTGLADPNAQLKIRRDLNDNPVISIGGWPLDSSDKQFSTMKVLVNTALESAKYYSGSADDAKTIIDYFDNCVENGMNPEFDKTFTFGKTKVVFLDNIGYGVDIVILD</sequence>
<dbReference type="Gene3D" id="3.30.457.10">
    <property type="entry name" value="Copper amine oxidase-like, N-terminal domain"/>
    <property type="match status" value="1"/>
</dbReference>